<sequence>MDQPINTNSESVEALLARLRQAQERTTQQTGPAQNGNHYQYQQSIQPYQQPHYPGNLQDFSSSIATPTSGHGPSFAQPYAQQHQYEQSGTFYNDRLQYQQHYEPPLSQHDHQPASSVDSLLASLQSSRQGGYPNFGPPIPPLSQPQYGFTQPDIGYHPNPSGWNRSKYAPQQQQQRQQRQANGHNDRNSVNPNLSAKSTASGANSEPITRRIQPSASPNGLLKEPEKQQSPSMHTREPVVEFTREVAKIATLPSPVAPIVSAPARPANYDPYDEDYERPPVQVDSLQMHDEQPSEVDDNISEEEAEAAKKSEEEEQAKVVAQRNMDEFVNLSYGQALPIISRLLNEETVMRRLKELKEEQDKMERQLWEKRLEIVKVYRERMEKAKEDATRQDVKTGNTLIQKERSAASRALKQYYITRCLPHFDDLHRKHLKIMQEELGIPGLGRLETRRKIPVTMSGRAEKPISIDSDDDDDAEGENKDEKAKPGDVELAEEEKQKMLARRRKIMSVIESVMSDT</sequence>
<organism evidence="1 2">
    <name type="scientific">Naganishia onofrii</name>
    <dbReference type="NCBI Taxonomy" id="1851511"/>
    <lineage>
        <taxon>Eukaryota</taxon>
        <taxon>Fungi</taxon>
        <taxon>Dikarya</taxon>
        <taxon>Basidiomycota</taxon>
        <taxon>Agaricomycotina</taxon>
        <taxon>Tremellomycetes</taxon>
        <taxon>Filobasidiales</taxon>
        <taxon>Filobasidiaceae</taxon>
        <taxon>Naganishia</taxon>
    </lineage>
</organism>
<gene>
    <name evidence="1" type="ORF">QFC24_001227</name>
</gene>
<dbReference type="EMBL" id="JASBWV010000003">
    <property type="protein sequence ID" value="KAJ9126996.1"/>
    <property type="molecule type" value="Genomic_DNA"/>
</dbReference>
<evidence type="ECO:0000313" key="1">
    <source>
        <dbReference type="EMBL" id="KAJ9126996.1"/>
    </source>
</evidence>
<keyword evidence="2" id="KW-1185">Reference proteome</keyword>
<accession>A0ACC2XTM9</accession>
<reference evidence="1" key="1">
    <citation type="submission" date="2023-04" db="EMBL/GenBank/DDBJ databases">
        <title>Draft Genome sequencing of Naganishia species isolated from polar environments using Oxford Nanopore Technology.</title>
        <authorList>
            <person name="Leo P."/>
            <person name="Venkateswaran K."/>
        </authorList>
    </citation>
    <scope>NUCLEOTIDE SEQUENCE</scope>
    <source>
        <strain evidence="1">DBVPG 5303</strain>
    </source>
</reference>
<dbReference type="Proteomes" id="UP001234202">
    <property type="component" value="Unassembled WGS sequence"/>
</dbReference>
<name>A0ACC2XTM9_9TREE</name>
<evidence type="ECO:0000313" key="2">
    <source>
        <dbReference type="Proteomes" id="UP001234202"/>
    </source>
</evidence>
<comment type="caution">
    <text evidence="1">The sequence shown here is derived from an EMBL/GenBank/DDBJ whole genome shotgun (WGS) entry which is preliminary data.</text>
</comment>
<proteinExistence type="predicted"/>
<protein>
    <submittedName>
        <fullName evidence="1">Uncharacterized protein</fullName>
    </submittedName>
</protein>